<evidence type="ECO:0000259" key="6">
    <source>
        <dbReference type="SMART" id="SM00900"/>
    </source>
</evidence>
<protein>
    <recommendedName>
        <fullName evidence="6">FMN-binding domain-containing protein</fullName>
    </recommendedName>
</protein>
<keyword evidence="1" id="KW-0813">Transport</keyword>
<feature type="domain" description="FMN-binding" evidence="6">
    <location>
        <begin position="80"/>
        <end position="161"/>
    </location>
</feature>
<name>A0ABN1IH72_9GAMM</name>
<keyword evidence="8" id="KW-1185">Reference proteome</keyword>
<dbReference type="Pfam" id="PF04205">
    <property type="entry name" value="FMN_bind"/>
    <property type="match status" value="1"/>
</dbReference>
<accession>A0ABN1IH72</accession>
<evidence type="ECO:0000256" key="3">
    <source>
        <dbReference type="ARBA" id="ARBA00022630"/>
    </source>
</evidence>
<dbReference type="SMART" id="SM00900">
    <property type="entry name" value="FMN_bind"/>
    <property type="match status" value="1"/>
</dbReference>
<dbReference type="InterPro" id="IPR007329">
    <property type="entry name" value="FMN-bd"/>
</dbReference>
<evidence type="ECO:0000313" key="8">
    <source>
        <dbReference type="Proteomes" id="UP001501523"/>
    </source>
</evidence>
<evidence type="ECO:0000256" key="4">
    <source>
        <dbReference type="ARBA" id="ARBA00022643"/>
    </source>
</evidence>
<keyword evidence="2" id="KW-0597">Phosphoprotein</keyword>
<proteinExistence type="predicted"/>
<evidence type="ECO:0000256" key="5">
    <source>
        <dbReference type="ARBA" id="ARBA00022982"/>
    </source>
</evidence>
<reference evidence="7 8" key="1">
    <citation type="journal article" date="2019" name="Int. J. Syst. Evol. Microbiol.">
        <title>The Global Catalogue of Microorganisms (GCM) 10K type strain sequencing project: providing services to taxonomists for standard genome sequencing and annotation.</title>
        <authorList>
            <consortium name="The Broad Institute Genomics Platform"/>
            <consortium name="The Broad Institute Genome Sequencing Center for Infectious Disease"/>
            <person name="Wu L."/>
            <person name="Ma J."/>
        </authorList>
    </citation>
    <scope>NUCLEOTIDE SEQUENCE [LARGE SCALE GENOMIC DNA]</scope>
    <source>
        <strain evidence="7 8">JCM 15421</strain>
    </source>
</reference>
<organism evidence="7 8">
    <name type="scientific">Dokdonella soli</name>
    <dbReference type="NCBI Taxonomy" id="529810"/>
    <lineage>
        <taxon>Bacteria</taxon>
        <taxon>Pseudomonadati</taxon>
        <taxon>Pseudomonadota</taxon>
        <taxon>Gammaproteobacteria</taxon>
        <taxon>Lysobacterales</taxon>
        <taxon>Rhodanobacteraceae</taxon>
        <taxon>Dokdonella</taxon>
    </lineage>
</organism>
<keyword evidence="3" id="KW-0285">Flavoprotein</keyword>
<dbReference type="InterPro" id="IPR010209">
    <property type="entry name" value="Ion_transpt_RnfG/RsxG"/>
</dbReference>
<dbReference type="Proteomes" id="UP001501523">
    <property type="component" value="Unassembled WGS sequence"/>
</dbReference>
<keyword evidence="4" id="KW-0288">FMN</keyword>
<dbReference type="EMBL" id="BAAAEU010000007">
    <property type="protein sequence ID" value="GAA0713454.1"/>
    <property type="molecule type" value="Genomic_DNA"/>
</dbReference>
<dbReference type="PANTHER" id="PTHR36118">
    <property type="entry name" value="ION-TRANSLOCATING OXIDOREDUCTASE COMPLEX SUBUNIT G"/>
    <property type="match status" value="1"/>
</dbReference>
<keyword evidence="5" id="KW-0249">Electron transport</keyword>
<comment type="caution">
    <text evidence="7">The sequence shown here is derived from an EMBL/GenBank/DDBJ whole genome shotgun (WGS) entry which is preliminary data.</text>
</comment>
<dbReference type="PANTHER" id="PTHR36118:SF1">
    <property type="entry name" value="ION-TRANSLOCATING OXIDOREDUCTASE COMPLEX SUBUNIT G"/>
    <property type="match status" value="1"/>
</dbReference>
<gene>
    <name evidence="7" type="ORF">GCM10009105_16890</name>
</gene>
<evidence type="ECO:0000256" key="1">
    <source>
        <dbReference type="ARBA" id="ARBA00022448"/>
    </source>
</evidence>
<evidence type="ECO:0000256" key="2">
    <source>
        <dbReference type="ARBA" id="ARBA00022553"/>
    </source>
</evidence>
<sequence>MLPVGLVAVPAFHAAYATQYMSVEAAQRAAFADAAEFHALPPIDAATAAALGAPGWSPQLFEARAGDRRLGWLIVDRVIGKSELITYALALEATGAVRSLEILDYRETHGGEVRLAAWRKQFVGKTAQEPVQLDRDIKNISGATLSSRHVTEGVHRLLQLYERVLRAAG</sequence>
<evidence type="ECO:0000313" key="7">
    <source>
        <dbReference type="EMBL" id="GAA0713454.1"/>
    </source>
</evidence>